<reference evidence="8 9" key="1">
    <citation type="submission" date="2016-11" db="EMBL/GenBank/DDBJ databases">
        <authorList>
            <person name="Jaros S."/>
            <person name="Januszkiewicz K."/>
            <person name="Wedrychowicz H."/>
        </authorList>
    </citation>
    <scope>NUCLEOTIDE SEQUENCE [LARGE SCALE GENOMIC DNA]</scope>
    <source>
        <strain evidence="8 9">DSM 14828</strain>
    </source>
</reference>
<dbReference type="AlphaFoldDB" id="A0A1M4SLX1"/>
<evidence type="ECO:0000313" key="9">
    <source>
        <dbReference type="Proteomes" id="UP000184251"/>
    </source>
</evidence>
<gene>
    <name evidence="8" type="ORF">SAMN02746064_00307</name>
</gene>
<comment type="cofactor">
    <cofactor evidence="7">
        <name>[2Fe-2S] cluster</name>
        <dbReference type="ChEBI" id="CHEBI:190135"/>
    </cofactor>
    <text evidence="7">Binds 1 [2Fe-2S] cluster.</text>
</comment>
<organism evidence="8 9">
    <name type="scientific">Alkalibacter saccharofermentans DSM 14828</name>
    <dbReference type="NCBI Taxonomy" id="1120975"/>
    <lineage>
        <taxon>Bacteria</taxon>
        <taxon>Bacillati</taxon>
        <taxon>Bacillota</taxon>
        <taxon>Clostridia</taxon>
        <taxon>Eubacteriales</taxon>
        <taxon>Eubacteriaceae</taxon>
        <taxon>Alkalibacter</taxon>
    </lineage>
</organism>
<dbReference type="InterPro" id="IPR042128">
    <property type="entry name" value="NuoE_dom"/>
</dbReference>
<dbReference type="SUPFAM" id="SSF52833">
    <property type="entry name" value="Thioredoxin-like"/>
    <property type="match status" value="1"/>
</dbReference>
<evidence type="ECO:0000256" key="2">
    <source>
        <dbReference type="ARBA" id="ARBA00022714"/>
    </source>
</evidence>
<dbReference type="FunFam" id="3.40.30.10:FF:000015">
    <property type="entry name" value="NADH-quinone oxidoreductase subunit E"/>
    <property type="match status" value="1"/>
</dbReference>
<proteinExistence type="inferred from homology"/>
<dbReference type="PANTHER" id="PTHR43342">
    <property type="entry name" value="NADH-QUINONE OXIDOREDUCTASE, E SUBUNIT"/>
    <property type="match status" value="1"/>
</dbReference>
<dbReference type="GO" id="GO:0046872">
    <property type="term" value="F:metal ion binding"/>
    <property type="evidence" value="ECO:0007669"/>
    <property type="project" value="UniProtKB-KW"/>
</dbReference>
<protein>
    <submittedName>
        <fullName evidence="8">NAD(P)-dependent iron-only hydrogenase diaphorase component iron-sulfur protein</fullName>
    </submittedName>
</protein>
<dbReference type="InterPro" id="IPR002023">
    <property type="entry name" value="NuoE-like"/>
</dbReference>
<evidence type="ECO:0000313" key="8">
    <source>
        <dbReference type="EMBL" id="SHE33185.1"/>
    </source>
</evidence>
<dbReference type="Pfam" id="PF01257">
    <property type="entry name" value="2Fe-2S_thioredx"/>
    <property type="match status" value="1"/>
</dbReference>
<accession>A0A1M4SLX1</accession>
<feature type="binding site" evidence="7">
    <location>
        <position position="89"/>
    </location>
    <ligand>
        <name>[2Fe-2S] cluster</name>
        <dbReference type="ChEBI" id="CHEBI:190135"/>
    </ligand>
</feature>
<evidence type="ECO:0000256" key="5">
    <source>
        <dbReference type="ARBA" id="ARBA00023014"/>
    </source>
</evidence>
<dbReference type="Gene3D" id="3.40.30.10">
    <property type="entry name" value="Glutaredoxin"/>
    <property type="match status" value="1"/>
</dbReference>
<dbReference type="EMBL" id="FQTU01000001">
    <property type="protein sequence ID" value="SHE33185.1"/>
    <property type="molecule type" value="Genomic_DNA"/>
</dbReference>
<evidence type="ECO:0000256" key="6">
    <source>
        <dbReference type="ARBA" id="ARBA00034078"/>
    </source>
</evidence>
<dbReference type="InterPro" id="IPR036249">
    <property type="entry name" value="Thioredoxin-like_sf"/>
</dbReference>
<comment type="similarity">
    <text evidence="1">Belongs to the complex I 24 kDa subunit family.</text>
</comment>
<sequence>METSMLTKEQYDELEQFIEAIPDKKDALISVLHKAQQIFGYLPREVQFFISQKLNVPSSKVYGVITFYSYFTIEPRGKYQINVCTGTACFVRGAEKIVTEFERKLGIKVGETSEDGKFSIAGLRCVGACGLAPVVIVNEKVYGRIKPEDVNKILIEYSEEV</sequence>
<dbReference type="OrthoDB" id="9807941at2"/>
<keyword evidence="2 7" id="KW-0001">2Fe-2S</keyword>
<feature type="binding site" evidence="7">
    <location>
        <position position="84"/>
    </location>
    <ligand>
        <name>[2Fe-2S] cluster</name>
        <dbReference type="ChEBI" id="CHEBI:190135"/>
    </ligand>
</feature>
<dbReference type="PANTHER" id="PTHR43342:SF2">
    <property type="entry name" value="POTENTIAL NAD-REDUCING HYDROGENASE SUBUNIT"/>
    <property type="match status" value="1"/>
</dbReference>
<dbReference type="InterPro" id="IPR028431">
    <property type="entry name" value="NADP_DH_HndA-like"/>
</dbReference>
<evidence type="ECO:0000256" key="1">
    <source>
        <dbReference type="ARBA" id="ARBA00010643"/>
    </source>
</evidence>
<keyword evidence="4 7" id="KW-0408">Iron</keyword>
<keyword evidence="9" id="KW-1185">Reference proteome</keyword>
<dbReference type="PIRSF" id="PIRSF000216">
    <property type="entry name" value="NADH_DH_24kDa"/>
    <property type="match status" value="1"/>
</dbReference>
<dbReference type="Proteomes" id="UP000184251">
    <property type="component" value="Unassembled WGS sequence"/>
</dbReference>
<dbReference type="STRING" id="1120975.SAMN02746064_00307"/>
<feature type="binding site" evidence="7">
    <location>
        <position position="125"/>
    </location>
    <ligand>
        <name>[2Fe-2S] cluster</name>
        <dbReference type="ChEBI" id="CHEBI:190135"/>
    </ligand>
</feature>
<dbReference type="RefSeq" id="WP_073269293.1">
    <property type="nucleotide sequence ID" value="NZ_FQTU01000001.1"/>
</dbReference>
<dbReference type="FunFam" id="1.10.10.1590:FF:000001">
    <property type="entry name" value="NADH-quinone oxidoreductase subunit E"/>
    <property type="match status" value="1"/>
</dbReference>
<dbReference type="NCBIfam" id="NF005722">
    <property type="entry name" value="PRK07539.1-2"/>
    <property type="match status" value="1"/>
</dbReference>
<dbReference type="InterPro" id="IPR041921">
    <property type="entry name" value="NuoE_N"/>
</dbReference>
<evidence type="ECO:0000256" key="3">
    <source>
        <dbReference type="ARBA" id="ARBA00022723"/>
    </source>
</evidence>
<dbReference type="Gene3D" id="1.10.10.1590">
    <property type="entry name" value="NADH-quinone oxidoreductase subunit E"/>
    <property type="match status" value="1"/>
</dbReference>
<evidence type="ECO:0000256" key="4">
    <source>
        <dbReference type="ARBA" id="ARBA00023004"/>
    </source>
</evidence>
<comment type="cofactor">
    <cofactor evidence="6">
        <name>[2Fe-2S] cluster</name>
        <dbReference type="ChEBI" id="CHEBI:190135"/>
    </cofactor>
</comment>
<dbReference type="GO" id="GO:0051537">
    <property type="term" value="F:2 iron, 2 sulfur cluster binding"/>
    <property type="evidence" value="ECO:0007669"/>
    <property type="project" value="UniProtKB-KW"/>
</dbReference>
<keyword evidence="3 7" id="KW-0479">Metal-binding</keyword>
<keyword evidence="5 7" id="KW-0411">Iron-sulfur</keyword>
<dbReference type="CDD" id="cd03064">
    <property type="entry name" value="TRX_Fd_NuoE"/>
    <property type="match status" value="1"/>
</dbReference>
<feature type="binding site" evidence="7">
    <location>
        <position position="129"/>
    </location>
    <ligand>
        <name>[2Fe-2S] cluster</name>
        <dbReference type="ChEBI" id="CHEBI:190135"/>
    </ligand>
</feature>
<dbReference type="GO" id="GO:0016491">
    <property type="term" value="F:oxidoreductase activity"/>
    <property type="evidence" value="ECO:0007669"/>
    <property type="project" value="InterPro"/>
</dbReference>
<evidence type="ECO:0000256" key="7">
    <source>
        <dbReference type="PIRSR" id="PIRSR000216-1"/>
    </source>
</evidence>
<name>A0A1M4SLX1_9FIRM</name>